<name>A0A3N1CNE4_9ACTN</name>
<dbReference type="RefSeq" id="WP_246052436.1">
    <property type="nucleotide sequence ID" value="NZ_RJKE01000001.1"/>
</dbReference>
<dbReference type="Proteomes" id="UP000272400">
    <property type="component" value="Unassembled WGS sequence"/>
</dbReference>
<protein>
    <submittedName>
        <fullName evidence="1">Uncharacterized protein</fullName>
    </submittedName>
</protein>
<gene>
    <name evidence="1" type="ORF">EDD29_0156</name>
</gene>
<accession>A0A3N1CNE4</accession>
<organism evidence="1 2">
    <name type="scientific">Actinocorallia herbida</name>
    <dbReference type="NCBI Taxonomy" id="58109"/>
    <lineage>
        <taxon>Bacteria</taxon>
        <taxon>Bacillati</taxon>
        <taxon>Actinomycetota</taxon>
        <taxon>Actinomycetes</taxon>
        <taxon>Streptosporangiales</taxon>
        <taxon>Thermomonosporaceae</taxon>
        <taxon>Actinocorallia</taxon>
    </lineage>
</organism>
<keyword evidence="2" id="KW-1185">Reference proteome</keyword>
<evidence type="ECO:0000313" key="2">
    <source>
        <dbReference type="Proteomes" id="UP000272400"/>
    </source>
</evidence>
<dbReference type="AlphaFoldDB" id="A0A3N1CNE4"/>
<proteinExistence type="predicted"/>
<reference evidence="1 2" key="1">
    <citation type="submission" date="2018-11" db="EMBL/GenBank/DDBJ databases">
        <title>Sequencing the genomes of 1000 actinobacteria strains.</title>
        <authorList>
            <person name="Klenk H.-P."/>
        </authorList>
    </citation>
    <scope>NUCLEOTIDE SEQUENCE [LARGE SCALE GENOMIC DNA]</scope>
    <source>
        <strain evidence="1 2">DSM 44254</strain>
    </source>
</reference>
<dbReference type="EMBL" id="RJKE01000001">
    <property type="protein sequence ID" value="ROO82674.1"/>
    <property type="molecule type" value="Genomic_DNA"/>
</dbReference>
<sequence>MLDLVRTFVEPELPRGVEKFGPEAQAALNDRGHLLVDDEFKLGRVLWG</sequence>
<evidence type="ECO:0000313" key="1">
    <source>
        <dbReference type="EMBL" id="ROO82674.1"/>
    </source>
</evidence>
<comment type="caution">
    <text evidence="1">The sequence shown here is derived from an EMBL/GenBank/DDBJ whole genome shotgun (WGS) entry which is preliminary data.</text>
</comment>